<dbReference type="Proteomes" id="UP001367922">
    <property type="component" value="Unassembled WGS sequence"/>
</dbReference>
<reference evidence="1 2" key="1">
    <citation type="submission" date="2024-01" db="EMBL/GenBank/DDBJ databases">
        <title>Seven novel Bacillus-like species.</title>
        <authorList>
            <person name="Liu G."/>
        </authorList>
    </citation>
    <scope>NUCLEOTIDE SEQUENCE [LARGE SCALE GENOMIC DNA]</scope>
    <source>
        <strain evidence="1 2">FJAT-53711</strain>
    </source>
</reference>
<protein>
    <submittedName>
        <fullName evidence="1">Cytochrome C oxidase subunit III</fullName>
    </submittedName>
</protein>
<dbReference type="RefSeq" id="WP_176524710.1">
    <property type="nucleotide sequence ID" value="NZ_JBAWSV010000004.1"/>
</dbReference>
<organism evidence="1 2">
    <name type="scientific">Bacillus yunxiaonensis</name>
    <dbReference type="NCBI Taxonomy" id="3127665"/>
    <lineage>
        <taxon>Bacteria</taxon>
        <taxon>Bacillati</taxon>
        <taxon>Bacillota</taxon>
        <taxon>Bacilli</taxon>
        <taxon>Bacillales</taxon>
        <taxon>Bacillaceae</taxon>
        <taxon>Bacillus</taxon>
    </lineage>
</organism>
<sequence length="54" mass="6496">MANYQQPNPYNNLQYWYKMQQQQQGQLNQQQQLEQLGYIKKQGCNCSGNKKKNQ</sequence>
<gene>
    <name evidence="1" type="ORF">WAX78_12140</name>
</gene>
<evidence type="ECO:0000313" key="1">
    <source>
        <dbReference type="EMBL" id="MEI4830203.1"/>
    </source>
</evidence>
<comment type="caution">
    <text evidence="1">The sequence shown here is derived from an EMBL/GenBank/DDBJ whole genome shotgun (WGS) entry which is preliminary data.</text>
</comment>
<evidence type="ECO:0000313" key="2">
    <source>
        <dbReference type="Proteomes" id="UP001367922"/>
    </source>
</evidence>
<dbReference type="EMBL" id="JBAWSV010000004">
    <property type="protein sequence ID" value="MEI4830203.1"/>
    <property type="molecule type" value="Genomic_DNA"/>
</dbReference>
<name>A0ABU8FYY6_9BACI</name>
<proteinExistence type="predicted"/>
<accession>A0ABU8FYY6</accession>
<keyword evidence="2" id="KW-1185">Reference proteome</keyword>